<feature type="transmembrane region" description="Helical" evidence="4">
    <location>
        <begin position="315"/>
        <end position="337"/>
    </location>
</feature>
<keyword evidence="6" id="KW-1185">Reference proteome</keyword>
<gene>
    <name evidence="5" type="ORF">D7M11_33310</name>
</gene>
<dbReference type="EMBL" id="RBAH01000040">
    <property type="protein sequence ID" value="RKN64873.1"/>
    <property type="molecule type" value="Genomic_DNA"/>
</dbReference>
<keyword evidence="2 4" id="KW-0472">Membrane</keyword>
<dbReference type="Pfam" id="PF03323">
    <property type="entry name" value="GerA"/>
    <property type="match status" value="1"/>
</dbReference>
<evidence type="ECO:0000256" key="1">
    <source>
        <dbReference type="ARBA" id="ARBA00005278"/>
    </source>
</evidence>
<dbReference type="PANTHER" id="PTHR22550">
    <property type="entry name" value="SPORE GERMINATION PROTEIN"/>
    <property type="match status" value="1"/>
</dbReference>
<proteinExistence type="inferred from homology"/>
<evidence type="ECO:0000256" key="2">
    <source>
        <dbReference type="ARBA" id="ARBA00023136"/>
    </source>
</evidence>
<keyword evidence="4" id="KW-1133">Transmembrane helix</keyword>
<dbReference type="PANTHER" id="PTHR22550:SF16">
    <property type="entry name" value="SPORE GERMINATION PROTEIN"/>
    <property type="match status" value="1"/>
</dbReference>
<sequence>MRAIVSFFKLLFRPKRYKSSKRPPAPPIPKPASAQTTGDSVSAELDHNLIRLGQLLQGAADLQIRRLKVAPDGTDAFLAYLDGLTDKNSVQNTVLHNLMYERRDSGADIPATVGGAAIASFWQDIEYSILSGQSVLFIQGDTRAYLIDTKGWPQREISDPQLEASLKGAHQGFVETAGQNVALIRRYIANRELIVKQATIGERGKALVYLIYLRDVASEEVIAELESRMKAVSVDAVINTGELAELIEDHVYSPFPQFILTERPDSVASQILQGRIAVVVDRSPSVLVAPASFIAFFQSVDDYSTRWIVASFIRLLRYAAFFVALFLPALYVALISFNYEVIPMELFFSIAETRERVPFTPVVEALLMEITLEMMREAGIRLPSPVGQTVGIVGGIVIGQAAVQAGIVSNIMVIIVAATAIASFIIPSYDMGAAIRLLRFLMMLLAATFGIVGLVVGWMLLIAHLVRLTSLGVPYASPLAPFRFADIKDLFIRFPLWTMKTRPKSIPTRQSVRQGKKRGNRW</sequence>
<organism evidence="5 6">
    <name type="scientific">Paenibacillus ginsengarvi</name>
    <dbReference type="NCBI Taxonomy" id="400777"/>
    <lineage>
        <taxon>Bacteria</taxon>
        <taxon>Bacillati</taxon>
        <taxon>Bacillota</taxon>
        <taxon>Bacilli</taxon>
        <taxon>Bacillales</taxon>
        <taxon>Paenibacillaceae</taxon>
        <taxon>Paenibacillus</taxon>
    </lineage>
</organism>
<feature type="transmembrane region" description="Helical" evidence="4">
    <location>
        <begin position="438"/>
        <end position="461"/>
    </location>
</feature>
<name>A0A3B0AWK4_9BACL</name>
<feature type="region of interest" description="Disordered" evidence="3">
    <location>
        <begin position="17"/>
        <end position="39"/>
    </location>
</feature>
<dbReference type="InterPro" id="IPR004995">
    <property type="entry name" value="Spore_Ger"/>
</dbReference>
<evidence type="ECO:0000313" key="6">
    <source>
        <dbReference type="Proteomes" id="UP000282311"/>
    </source>
</evidence>
<evidence type="ECO:0000256" key="4">
    <source>
        <dbReference type="SAM" id="Phobius"/>
    </source>
</evidence>
<protein>
    <submittedName>
        <fullName evidence="5">Spore germination protein</fullName>
    </submittedName>
</protein>
<comment type="similarity">
    <text evidence="1">Belongs to the GerABKA family.</text>
</comment>
<evidence type="ECO:0000256" key="3">
    <source>
        <dbReference type="SAM" id="MobiDB-lite"/>
    </source>
</evidence>
<evidence type="ECO:0000313" key="5">
    <source>
        <dbReference type="EMBL" id="RKN64873.1"/>
    </source>
</evidence>
<comment type="caution">
    <text evidence="5">The sequence shown here is derived from an EMBL/GenBank/DDBJ whole genome shotgun (WGS) entry which is preliminary data.</text>
</comment>
<dbReference type="AlphaFoldDB" id="A0A3B0AWK4"/>
<accession>A0A3B0AWK4</accession>
<dbReference type="OrthoDB" id="1726708at2"/>
<dbReference type="PIRSF" id="PIRSF005690">
    <property type="entry name" value="GerBA"/>
    <property type="match status" value="1"/>
</dbReference>
<dbReference type="Proteomes" id="UP000282311">
    <property type="component" value="Unassembled WGS sequence"/>
</dbReference>
<reference evidence="5 6" key="1">
    <citation type="journal article" date="2007" name="Int. J. Syst. Evol. Microbiol.">
        <title>Paenibacillus ginsengarvi sp. nov., isolated from soil from ginseng cultivation.</title>
        <authorList>
            <person name="Yoon M.H."/>
            <person name="Ten L.N."/>
            <person name="Im W.T."/>
        </authorList>
    </citation>
    <scope>NUCLEOTIDE SEQUENCE [LARGE SCALE GENOMIC DNA]</scope>
    <source>
        <strain evidence="5 6">KCTC 13059</strain>
    </source>
</reference>
<dbReference type="GO" id="GO:0009847">
    <property type="term" value="P:spore germination"/>
    <property type="evidence" value="ECO:0007669"/>
    <property type="project" value="InterPro"/>
</dbReference>
<keyword evidence="4" id="KW-0812">Transmembrane</keyword>
<dbReference type="RefSeq" id="WP_120751596.1">
    <property type="nucleotide sequence ID" value="NZ_RBAH01000040.1"/>
</dbReference>
<feature type="transmembrane region" description="Helical" evidence="4">
    <location>
        <begin position="407"/>
        <end position="426"/>
    </location>
</feature>
<dbReference type="InterPro" id="IPR050768">
    <property type="entry name" value="UPF0353/GerABKA_families"/>
</dbReference>
<dbReference type="GO" id="GO:0016020">
    <property type="term" value="C:membrane"/>
    <property type="evidence" value="ECO:0007669"/>
    <property type="project" value="InterPro"/>
</dbReference>